<name>A0AAV7RL55_PLEWA</name>
<gene>
    <name evidence="2" type="ORF">NDU88_006335</name>
</gene>
<comment type="caution">
    <text evidence="2">The sequence shown here is derived from an EMBL/GenBank/DDBJ whole genome shotgun (WGS) entry which is preliminary data.</text>
</comment>
<sequence>MLPEGFCHAHACWAGWSASPGLWRSECFCNSGGPGPGLPAVLTHGRSERNGAGGRRPRRSADLDRRAGGDSGLIVVIPSAHD</sequence>
<accession>A0AAV7RL55</accession>
<dbReference type="AlphaFoldDB" id="A0AAV7RL55"/>
<evidence type="ECO:0000256" key="1">
    <source>
        <dbReference type="SAM" id="MobiDB-lite"/>
    </source>
</evidence>
<dbReference type="Proteomes" id="UP001066276">
    <property type="component" value="Chromosome 5"/>
</dbReference>
<proteinExistence type="predicted"/>
<evidence type="ECO:0000313" key="3">
    <source>
        <dbReference type="Proteomes" id="UP001066276"/>
    </source>
</evidence>
<reference evidence="2" key="1">
    <citation type="journal article" date="2022" name="bioRxiv">
        <title>Sequencing and chromosome-scale assembly of the giantPleurodeles waltlgenome.</title>
        <authorList>
            <person name="Brown T."/>
            <person name="Elewa A."/>
            <person name="Iarovenko S."/>
            <person name="Subramanian E."/>
            <person name="Araus A.J."/>
            <person name="Petzold A."/>
            <person name="Susuki M."/>
            <person name="Suzuki K.-i.T."/>
            <person name="Hayashi T."/>
            <person name="Toyoda A."/>
            <person name="Oliveira C."/>
            <person name="Osipova E."/>
            <person name="Leigh N.D."/>
            <person name="Simon A."/>
            <person name="Yun M.H."/>
        </authorList>
    </citation>
    <scope>NUCLEOTIDE SEQUENCE</scope>
    <source>
        <strain evidence="2">20211129_DDA</strain>
        <tissue evidence="2">Liver</tissue>
    </source>
</reference>
<keyword evidence="3" id="KW-1185">Reference proteome</keyword>
<evidence type="ECO:0000313" key="2">
    <source>
        <dbReference type="EMBL" id="KAJ1153576.1"/>
    </source>
</evidence>
<dbReference type="EMBL" id="JANPWB010000009">
    <property type="protein sequence ID" value="KAJ1153576.1"/>
    <property type="molecule type" value="Genomic_DNA"/>
</dbReference>
<organism evidence="2 3">
    <name type="scientific">Pleurodeles waltl</name>
    <name type="common">Iberian ribbed newt</name>
    <dbReference type="NCBI Taxonomy" id="8319"/>
    <lineage>
        <taxon>Eukaryota</taxon>
        <taxon>Metazoa</taxon>
        <taxon>Chordata</taxon>
        <taxon>Craniata</taxon>
        <taxon>Vertebrata</taxon>
        <taxon>Euteleostomi</taxon>
        <taxon>Amphibia</taxon>
        <taxon>Batrachia</taxon>
        <taxon>Caudata</taxon>
        <taxon>Salamandroidea</taxon>
        <taxon>Salamandridae</taxon>
        <taxon>Pleurodelinae</taxon>
        <taxon>Pleurodeles</taxon>
    </lineage>
</organism>
<feature type="region of interest" description="Disordered" evidence="1">
    <location>
        <begin position="40"/>
        <end position="67"/>
    </location>
</feature>
<protein>
    <submittedName>
        <fullName evidence="2">Uncharacterized protein</fullName>
    </submittedName>
</protein>